<protein>
    <submittedName>
        <fullName evidence="2">Transposase</fullName>
    </submittedName>
</protein>
<dbReference type="InterPro" id="IPR036515">
    <property type="entry name" value="Transposase_17_sf"/>
</dbReference>
<dbReference type="InterPro" id="IPR002686">
    <property type="entry name" value="Transposase_17"/>
</dbReference>
<dbReference type="Gene3D" id="3.30.70.1290">
    <property type="entry name" value="Transposase IS200-like"/>
    <property type="match status" value="1"/>
</dbReference>
<proteinExistence type="predicted"/>
<dbReference type="PANTHER" id="PTHR34322">
    <property type="entry name" value="TRANSPOSASE, Y1_TNP DOMAIN-CONTAINING"/>
    <property type="match status" value="1"/>
</dbReference>
<dbReference type="GO" id="GO:0006313">
    <property type="term" value="P:DNA transposition"/>
    <property type="evidence" value="ECO:0007669"/>
    <property type="project" value="InterPro"/>
</dbReference>
<evidence type="ECO:0000259" key="1">
    <source>
        <dbReference type="SMART" id="SM01321"/>
    </source>
</evidence>
<accession>A0A932DS55</accession>
<reference evidence="2" key="1">
    <citation type="submission" date="2020-07" db="EMBL/GenBank/DDBJ databases">
        <title>Huge and variable diversity of episymbiotic CPR bacteria and DPANN archaea in groundwater ecosystems.</title>
        <authorList>
            <person name="He C.Y."/>
            <person name="Keren R."/>
            <person name="Whittaker M."/>
            <person name="Farag I.F."/>
            <person name="Doudna J."/>
            <person name="Cate J.H.D."/>
            <person name="Banfield J.F."/>
        </authorList>
    </citation>
    <scope>NUCLEOTIDE SEQUENCE</scope>
    <source>
        <strain evidence="2">NC_groundwater_418_Ag_B-0.1um_45_10</strain>
    </source>
</reference>
<dbReference type="Pfam" id="PF01797">
    <property type="entry name" value="Y1_Tnp"/>
    <property type="match status" value="1"/>
</dbReference>
<dbReference type="GO" id="GO:0004803">
    <property type="term" value="F:transposase activity"/>
    <property type="evidence" value="ECO:0007669"/>
    <property type="project" value="InterPro"/>
</dbReference>
<evidence type="ECO:0000313" key="3">
    <source>
        <dbReference type="Proteomes" id="UP000709672"/>
    </source>
</evidence>
<organism evidence="2 3">
    <name type="scientific">Candidatus Sungiibacteriota bacterium</name>
    <dbReference type="NCBI Taxonomy" id="2750080"/>
    <lineage>
        <taxon>Bacteria</taxon>
        <taxon>Candidatus Sungiibacteriota</taxon>
    </lineage>
</organism>
<name>A0A932DS55_9BACT</name>
<evidence type="ECO:0000313" key="2">
    <source>
        <dbReference type="EMBL" id="MBI2465707.1"/>
    </source>
</evidence>
<dbReference type="Proteomes" id="UP000709672">
    <property type="component" value="Unassembled WGS sequence"/>
</dbReference>
<dbReference type="PANTHER" id="PTHR34322:SF2">
    <property type="entry name" value="TRANSPOSASE IS200-LIKE DOMAIN-CONTAINING PROTEIN"/>
    <property type="match status" value="1"/>
</dbReference>
<gene>
    <name evidence="2" type="ORF">HYV66_00545</name>
</gene>
<dbReference type="GO" id="GO:0003677">
    <property type="term" value="F:DNA binding"/>
    <property type="evidence" value="ECO:0007669"/>
    <property type="project" value="InterPro"/>
</dbReference>
<dbReference type="SUPFAM" id="SSF143422">
    <property type="entry name" value="Transposase IS200-like"/>
    <property type="match status" value="1"/>
</dbReference>
<feature type="domain" description="Transposase IS200-like" evidence="1">
    <location>
        <begin position="12"/>
        <end position="132"/>
    </location>
</feature>
<dbReference type="AlphaFoldDB" id="A0A932DS55"/>
<dbReference type="EMBL" id="JACPHQ010000006">
    <property type="protein sequence ID" value="MBI2465707.1"/>
    <property type="molecule type" value="Genomic_DNA"/>
</dbReference>
<comment type="caution">
    <text evidence="2">The sequence shown here is derived from an EMBL/GenBank/DDBJ whole genome shotgun (WGS) entry which is preliminary data.</text>
</comment>
<sequence>MADLKIFRQVRDYDRFLSLLFCSNGEETIPRLDFKNNYLSLAWDIRDGKTDIGKPLVGIVAFSLVPTHIHLLLKEIKEKGISDYLHKILTSHAKYFNLKYDRRGHVFESKFNSRYIDNNRYLLYLSQYIHKNHSKLSNWSWKSELYPWSSYRDFVGKNRWGKLLDIEPIVSQFRSVNGYRKYVAASYAEENKYEVSF</sequence>
<dbReference type="SMART" id="SM01321">
    <property type="entry name" value="Y1_Tnp"/>
    <property type="match status" value="1"/>
</dbReference>